<accession>A0A9W4VWJ7</accession>
<sequence length="265" mass="30504">MTKAMLLLLLCLYNHTVFALQVQLNNTKELVFIDIWSEYAQLNTLPTSDYPRQFLQPDMNVTPADIAKFVTAYPQYKSLKIDKENTLGMRFGVRNTPTIIRIEQGKVVDKQRLSEPPSMPPKEHIEIKAQHLQLYDLDSKPHNFSNASLTKQLILFADALCPARHLPHCEQKAEIHNSIAPLNTIQKLTVIKPFYISLADLKAYQQRFNVKHPVLLDTYNALFRRFNITSLPYWLLLDKNNEVLYRGASAPSKRLLAPYSNTHSD</sequence>
<dbReference type="Proteomes" id="UP001152467">
    <property type="component" value="Unassembled WGS sequence"/>
</dbReference>
<dbReference type="SUPFAM" id="SSF52833">
    <property type="entry name" value="Thioredoxin-like"/>
    <property type="match status" value="1"/>
</dbReference>
<comment type="caution">
    <text evidence="2">The sequence shown here is derived from an EMBL/GenBank/DDBJ whole genome shotgun (WGS) entry which is preliminary data.</text>
</comment>
<dbReference type="EMBL" id="CAMAPD010000014">
    <property type="protein sequence ID" value="CAH9063223.1"/>
    <property type="molecule type" value="Genomic_DNA"/>
</dbReference>
<dbReference type="Gene3D" id="3.40.30.10">
    <property type="entry name" value="Glutaredoxin"/>
    <property type="match status" value="1"/>
</dbReference>
<keyword evidence="1" id="KW-0732">Signal</keyword>
<gene>
    <name evidence="2" type="ORF">PSECIP111854_02524</name>
    <name evidence="3" type="ORF">PSECIP111951_02860</name>
</gene>
<proteinExistence type="predicted"/>
<keyword evidence="4" id="KW-1185">Reference proteome</keyword>
<evidence type="ECO:0000313" key="3">
    <source>
        <dbReference type="EMBL" id="CAH9063223.1"/>
    </source>
</evidence>
<evidence type="ECO:0000256" key="1">
    <source>
        <dbReference type="SAM" id="SignalP"/>
    </source>
</evidence>
<dbReference type="RefSeq" id="WP_261594167.1">
    <property type="nucleotide sequence ID" value="NZ_CAMAPC010000009.1"/>
</dbReference>
<organism evidence="2 4">
    <name type="scientific">Pseudoalteromonas holothuriae</name>
    <dbReference type="NCBI Taxonomy" id="2963714"/>
    <lineage>
        <taxon>Bacteria</taxon>
        <taxon>Pseudomonadati</taxon>
        <taxon>Pseudomonadota</taxon>
        <taxon>Gammaproteobacteria</taxon>
        <taxon>Alteromonadales</taxon>
        <taxon>Pseudoalteromonadaceae</taxon>
        <taxon>Pseudoalteromonas</taxon>
    </lineage>
</organism>
<dbReference type="CDD" id="cd02947">
    <property type="entry name" value="TRX_family"/>
    <property type="match status" value="1"/>
</dbReference>
<dbReference type="EMBL" id="CAMAPC010000009">
    <property type="protein sequence ID" value="CAH9060030.1"/>
    <property type="molecule type" value="Genomic_DNA"/>
</dbReference>
<evidence type="ECO:0000313" key="4">
    <source>
        <dbReference type="Proteomes" id="UP001152467"/>
    </source>
</evidence>
<feature type="chain" id="PRO_5040986147" evidence="1">
    <location>
        <begin position="20"/>
        <end position="265"/>
    </location>
</feature>
<evidence type="ECO:0000313" key="2">
    <source>
        <dbReference type="EMBL" id="CAH9060030.1"/>
    </source>
</evidence>
<reference evidence="2 5" key="1">
    <citation type="submission" date="2022-07" db="EMBL/GenBank/DDBJ databases">
        <authorList>
            <person name="Criscuolo A."/>
        </authorList>
    </citation>
    <scope>NUCLEOTIDE SEQUENCE</scope>
    <source>
        <strain evidence="5">CIP 111951</strain>
        <strain evidence="2">CIP111854</strain>
        <strain evidence="3">CIP111951</strain>
    </source>
</reference>
<feature type="signal peptide" evidence="1">
    <location>
        <begin position="1"/>
        <end position="19"/>
    </location>
</feature>
<dbReference type="Proteomes" id="UP001152485">
    <property type="component" value="Unassembled WGS sequence"/>
</dbReference>
<name>A0A9W4VWJ7_9GAMM</name>
<dbReference type="InterPro" id="IPR036249">
    <property type="entry name" value="Thioredoxin-like_sf"/>
</dbReference>
<dbReference type="AlphaFoldDB" id="A0A9W4VWJ7"/>
<protein>
    <submittedName>
        <fullName evidence="2">Uncharacterized protein</fullName>
    </submittedName>
</protein>
<evidence type="ECO:0000313" key="5">
    <source>
        <dbReference type="Proteomes" id="UP001152485"/>
    </source>
</evidence>